<accession>A0ABW4ERM2</accession>
<dbReference type="PROSITE" id="PS01124">
    <property type="entry name" value="HTH_ARAC_FAMILY_2"/>
    <property type="match status" value="1"/>
</dbReference>
<dbReference type="PROSITE" id="PS00041">
    <property type="entry name" value="HTH_ARAC_FAMILY_1"/>
    <property type="match status" value="1"/>
</dbReference>
<dbReference type="PRINTS" id="PR00032">
    <property type="entry name" value="HTHARAC"/>
</dbReference>
<dbReference type="InterPro" id="IPR050204">
    <property type="entry name" value="AraC_XylS_family_regulators"/>
</dbReference>
<feature type="domain" description="HTH araC/xylS-type" evidence="4">
    <location>
        <begin position="23"/>
        <end position="124"/>
    </location>
</feature>
<organism evidence="5 6">
    <name type="scientific">Pseudonocardia yunnanensis</name>
    <dbReference type="NCBI Taxonomy" id="58107"/>
    <lineage>
        <taxon>Bacteria</taxon>
        <taxon>Bacillati</taxon>
        <taxon>Actinomycetota</taxon>
        <taxon>Actinomycetes</taxon>
        <taxon>Pseudonocardiales</taxon>
        <taxon>Pseudonocardiaceae</taxon>
        <taxon>Pseudonocardia</taxon>
    </lineage>
</organism>
<evidence type="ECO:0000256" key="2">
    <source>
        <dbReference type="ARBA" id="ARBA00023125"/>
    </source>
</evidence>
<dbReference type="InterPro" id="IPR018062">
    <property type="entry name" value="HTH_AraC-typ_CS"/>
</dbReference>
<dbReference type="Pfam" id="PF12833">
    <property type="entry name" value="HTH_18"/>
    <property type="match status" value="1"/>
</dbReference>
<reference evidence="6" key="1">
    <citation type="journal article" date="2019" name="Int. J. Syst. Evol. Microbiol.">
        <title>The Global Catalogue of Microorganisms (GCM) 10K type strain sequencing project: providing services to taxonomists for standard genome sequencing and annotation.</title>
        <authorList>
            <consortium name="The Broad Institute Genomics Platform"/>
            <consortium name="The Broad Institute Genome Sequencing Center for Infectious Disease"/>
            <person name="Wu L."/>
            <person name="Ma J."/>
        </authorList>
    </citation>
    <scope>NUCLEOTIDE SEQUENCE [LARGE SCALE GENOMIC DNA]</scope>
    <source>
        <strain evidence="6">CCM 7043</strain>
    </source>
</reference>
<evidence type="ECO:0000259" key="4">
    <source>
        <dbReference type="PROSITE" id="PS01124"/>
    </source>
</evidence>
<evidence type="ECO:0000256" key="1">
    <source>
        <dbReference type="ARBA" id="ARBA00023015"/>
    </source>
</evidence>
<dbReference type="InterPro" id="IPR009057">
    <property type="entry name" value="Homeodomain-like_sf"/>
</dbReference>
<dbReference type="Proteomes" id="UP001597114">
    <property type="component" value="Unassembled WGS sequence"/>
</dbReference>
<keyword evidence="1" id="KW-0805">Transcription regulation</keyword>
<comment type="caution">
    <text evidence="5">The sequence shown here is derived from an EMBL/GenBank/DDBJ whole genome shotgun (WGS) entry which is preliminary data.</text>
</comment>
<dbReference type="InterPro" id="IPR020449">
    <property type="entry name" value="Tscrpt_reg_AraC-type_HTH"/>
</dbReference>
<dbReference type="PANTHER" id="PTHR46796:SF6">
    <property type="entry name" value="ARAC SUBFAMILY"/>
    <property type="match status" value="1"/>
</dbReference>
<dbReference type="EMBL" id="JBHUCO010000009">
    <property type="protein sequence ID" value="MFD1517582.1"/>
    <property type="molecule type" value="Genomic_DNA"/>
</dbReference>
<gene>
    <name evidence="5" type="ORF">ACFSJD_08795</name>
</gene>
<dbReference type="PANTHER" id="PTHR46796">
    <property type="entry name" value="HTH-TYPE TRANSCRIPTIONAL ACTIVATOR RHAS-RELATED"/>
    <property type="match status" value="1"/>
</dbReference>
<evidence type="ECO:0000313" key="6">
    <source>
        <dbReference type="Proteomes" id="UP001597114"/>
    </source>
</evidence>
<name>A0ABW4ERM2_9PSEU</name>
<sequence length="142" mass="16072">MVLRDVTPSSVPSGDGPDDVLLEMMRMHAREHLADPHLRVEELARRHHVSVRYAYSLFARIGTTPGAYLREQRLLAAQTMLSDPRCARLGMPEIAAATGFRNLRTFERAFRRQYGMTPGSWRCEHCHPGSTAATLKQEMPAR</sequence>
<dbReference type="InterPro" id="IPR018060">
    <property type="entry name" value="HTH_AraC"/>
</dbReference>
<dbReference type="SMART" id="SM00342">
    <property type="entry name" value="HTH_ARAC"/>
    <property type="match status" value="1"/>
</dbReference>
<protein>
    <submittedName>
        <fullName evidence="5">Helix-turn-helix transcriptional regulator</fullName>
    </submittedName>
</protein>
<dbReference type="SUPFAM" id="SSF46689">
    <property type="entry name" value="Homeodomain-like"/>
    <property type="match status" value="1"/>
</dbReference>
<dbReference type="RefSeq" id="WP_344721175.1">
    <property type="nucleotide sequence ID" value="NZ_BAAAUS010000007.1"/>
</dbReference>
<dbReference type="Gene3D" id="1.10.10.60">
    <property type="entry name" value="Homeodomain-like"/>
    <property type="match status" value="1"/>
</dbReference>
<proteinExistence type="predicted"/>
<keyword evidence="6" id="KW-1185">Reference proteome</keyword>
<evidence type="ECO:0000256" key="3">
    <source>
        <dbReference type="ARBA" id="ARBA00023163"/>
    </source>
</evidence>
<evidence type="ECO:0000313" key="5">
    <source>
        <dbReference type="EMBL" id="MFD1517582.1"/>
    </source>
</evidence>
<keyword evidence="2" id="KW-0238">DNA-binding</keyword>
<keyword evidence="3" id="KW-0804">Transcription</keyword>